<dbReference type="EMBL" id="LT599584">
    <property type="protein sequence ID" value="SBW84749.1"/>
    <property type="molecule type" value="Genomic_DNA"/>
</dbReference>
<evidence type="ECO:0000313" key="2">
    <source>
        <dbReference type="Proteomes" id="UP000245431"/>
    </source>
</evidence>
<accession>A0A1D3K8R2</accession>
<dbReference type="AlphaFoldDB" id="A0A1D3K8R2"/>
<sequence length="42" mass="4986">MGTLISTFQGVLVCYLEINVPARRSYLSDFYQETLRWKIILF</sequence>
<gene>
    <name evidence="1" type="ORF">PVE_R2G0723</name>
</gene>
<reference evidence="2" key="1">
    <citation type="submission" date="2016-07" db="EMBL/GenBank/DDBJ databases">
        <authorList>
            <person name="Florea S."/>
            <person name="Webb J.S."/>
            <person name="Jaromczyk J."/>
            <person name="Schardl C.L."/>
        </authorList>
    </citation>
    <scope>NUCLEOTIDE SEQUENCE [LARGE SCALE GENOMIC DNA]</scope>
    <source>
        <strain evidence="2">1YdBTEX2</strain>
    </source>
</reference>
<organism evidence="1 2">
    <name type="scientific">Pseudomonas veronii 1YdBTEX2</name>
    <dbReference type="NCBI Taxonomy" id="1295141"/>
    <lineage>
        <taxon>Bacteria</taxon>
        <taxon>Pseudomonadati</taxon>
        <taxon>Pseudomonadota</taxon>
        <taxon>Gammaproteobacteria</taxon>
        <taxon>Pseudomonadales</taxon>
        <taxon>Pseudomonadaceae</taxon>
        <taxon>Pseudomonas</taxon>
    </lineage>
</organism>
<protein>
    <submittedName>
        <fullName evidence="1">Uncharacterized protein</fullName>
    </submittedName>
</protein>
<proteinExistence type="predicted"/>
<dbReference type="Proteomes" id="UP000245431">
    <property type="component" value="Chromosome PVE_r2"/>
</dbReference>
<name>A0A1D3K8R2_PSEVE</name>
<evidence type="ECO:0000313" key="1">
    <source>
        <dbReference type="EMBL" id="SBW84749.1"/>
    </source>
</evidence>